<dbReference type="EMBL" id="JACIEH010000001">
    <property type="protein sequence ID" value="MBB4097014.1"/>
    <property type="molecule type" value="Genomic_DNA"/>
</dbReference>
<keyword evidence="4" id="KW-1185">Reference proteome</keyword>
<name>A0A7W6NVX7_9SPHN</name>
<evidence type="ECO:0000259" key="2">
    <source>
        <dbReference type="Pfam" id="PF12697"/>
    </source>
</evidence>
<dbReference type="Proteomes" id="UP000557392">
    <property type="component" value="Unassembled WGS sequence"/>
</dbReference>
<dbReference type="InterPro" id="IPR000073">
    <property type="entry name" value="AB_hydrolase_1"/>
</dbReference>
<dbReference type="PANTHER" id="PTHR37017">
    <property type="entry name" value="AB HYDROLASE-1 DOMAIN-CONTAINING PROTEIN-RELATED"/>
    <property type="match status" value="1"/>
</dbReference>
<dbReference type="AlphaFoldDB" id="A0A7W6NVX7"/>
<dbReference type="RefSeq" id="WP_183994346.1">
    <property type="nucleotide sequence ID" value="NZ_JACIEH010000001.1"/>
</dbReference>
<protein>
    <submittedName>
        <fullName evidence="3">Pimeloyl-ACP methyl ester carboxylesterase</fullName>
    </submittedName>
</protein>
<evidence type="ECO:0000313" key="4">
    <source>
        <dbReference type="Proteomes" id="UP000557392"/>
    </source>
</evidence>
<reference evidence="3 4" key="1">
    <citation type="submission" date="2020-08" db="EMBL/GenBank/DDBJ databases">
        <title>Genomic Encyclopedia of Type Strains, Phase IV (KMG-IV): sequencing the most valuable type-strain genomes for metagenomic binning, comparative biology and taxonomic classification.</title>
        <authorList>
            <person name="Goeker M."/>
        </authorList>
    </citation>
    <scope>NUCLEOTIDE SEQUENCE [LARGE SCALE GENOMIC DNA]</scope>
    <source>
        <strain evidence="3 4">DSM 101806</strain>
    </source>
</reference>
<keyword evidence="1" id="KW-0732">Signal</keyword>
<evidence type="ECO:0000256" key="1">
    <source>
        <dbReference type="SAM" id="SignalP"/>
    </source>
</evidence>
<organism evidence="3 4">
    <name type="scientific">Sphingomonas kyeonggiensis</name>
    <dbReference type="NCBI Taxonomy" id="1268553"/>
    <lineage>
        <taxon>Bacteria</taxon>
        <taxon>Pseudomonadati</taxon>
        <taxon>Pseudomonadota</taxon>
        <taxon>Alphaproteobacteria</taxon>
        <taxon>Sphingomonadales</taxon>
        <taxon>Sphingomonadaceae</taxon>
        <taxon>Sphingomonas</taxon>
    </lineage>
</organism>
<dbReference type="InterPro" id="IPR052897">
    <property type="entry name" value="Sec-Metab_Biosynth_Hydrolase"/>
</dbReference>
<dbReference type="Gene3D" id="3.40.50.1820">
    <property type="entry name" value="alpha/beta hydrolase"/>
    <property type="match status" value="1"/>
</dbReference>
<sequence>MKKLIAGGLLLAATALAPAAQAQTRAAPVKPTVVLVHGAFADSSSWNGVIKILERDGYTVIAAANPLRSVRGDADSVADLLKSIDGPVVLVGHSYGGSVISEAAEGAANVKALVYVAAFAPEAGESALALTGKFPGSTLPPTLAPPVKLSGGGNDLYILQAKFHDQFAADVPLADAKLMAAGQRPIADTALGEASTAPAWKHIPSWFIYGDADKNIPPAAQAFMADRARSRATVVVKGASHVVMVSHAPAVASQIEKAATAQ</sequence>
<gene>
    <name evidence="3" type="ORF">GGR46_000547</name>
</gene>
<dbReference type="PANTHER" id="PTHR37017:SF11">
    <property type="entry name" value="ESTERASE_LIPASE_THIOESTERASE DOMAIN-CONTAINING PROTEIN"/>
    <property type="match status" value="1"/>
</dbReference>
<comment type="caution">
    <text evidence="3">The sequence shown here is derived from an EMBL/GenBank/DDBJ whole genome shotgun (WGS) entry which is preliminary data.</text>
</comment>
<proteinExistence type="predicted"/>
<dbReference type="SUPFAM" id="SSF53474">
    <property type="entry name" value="alpha/beta-Hydrolases"/>
    <property type="match status" value="1"/>
</dbReference>
<feature type="chain" id="PRO_5031190231" evidence="1">
    <location>
        <begin position="23"/>
        <end position="262"/>
    </location>
</feature>
<feature type="signal peptide" evidence="1">
    <location>
        <begin position="1"/>
        <end position="22"/>
    </location>
</feature>
<dbReference type="InterPro" id="IPR029058">
    <property type="entry name" value="AB_hydrolase_fold"/>
</dbReference>
<accession>A0A7W6NVX7</accession>
<dbReference type="Pfam" id="PF12697">
    <property type="entry name" value="Abhydrolase_6"/>
    <property type="match status" value="1"/>
</dbReference>
<evidence type="ECO:0000313" key="3">
    <source>
        <dbReference type="EMBL" id="MBB4097014.1"/>
    </source>
</evidence>
<feature type="domain" description="AB hydrolase-1" evidence="2">
    <location>
        <begin position="33"/>
        <end position="252"/>
    </location>
</feature>